<feature type="domain" description="DUF6545" evidence="3">
    <location>
        <begin position="214"/>
        <end position="344"/>
    </location>
</feature>
<accession>A0A327Z2E0</accession>
<comment type="caution">
    <text evidence="4">The sequence shown here is derived from an EMBL/GenBank/DDBJ whole genome shotgun (WGS) entry which is preliminary data.</text>
</comment>
<feature type="transmembrane region" description="Helical" evidence="2">
    <location>
        <begin position="195"/>
        <end position="217"/>
    </location>
</feature>
<organism evidence="4 5">
    <name type="scientific">Actinoplanes lutulentus</name>
    <dbReference type="NCBI Taxonomy" id="1287878"/>
    <lineage>
        <taxon>Bacteria</taxon>
        <taxon>Bacillati</taxon>
        <taxon>Actinomycetota</taxon>
        <taxon>Actinomycetes</taxon>
        <taxon>Micromonosporales</taxon>
        <taxon>Micromonosporaceae</taxon>
        <taxon>Actinoplanes</taxon>
    </lineage>
</organism>
<name>A0A327Z2E0_9ACTN</name>
<feature type="transmembrane region" description="Helical" evidence="2">
    <location>
        <begin position="56"/>
        <end position="78"/>
    </location>
</feature>
<keyword evidence="5" id="KW-1185">Reference proteome</keyword>
<dbReference type="NCBIfam" id="NF042915">
    <property type="entry name" value="MAB_1171c_fam"/>
    <property type="match status" value="1"/>
</dbReference>
<feature type="compositionally biased region" description="Polar residues" evidence="1">
    <location>
        <begin position="365"/>
        <end position="381"/>
    </location>
</feature>
<evidence type="ECO:0000256" key="1">
    <source>
        <dbReference type="SAM" id="MobiDB-lite"/>
    </source>
</evidence>
<evidence type="ECO:0000313" key="4">
    <source>
        <dbReference type="EMBL" id="RAK29269.1"/>
    </source>
</evidence>
<feature type="transmembrane region" description="Helical" evidence="2">
    <location>
        <begin position="27"/>
        <end position="49"/>
    </location>
</feature>
<keyword evidence="2" id="KW-0812">Transmembrane</keyword>
<feature type="transmembrane region" description="Helical" evidence="2">
    <location>
        <begin position="116"/>
        <end position="140"/>
    </location>
</feature>
<evidence type="ECO:0000259" key="3">
    <source>
        <dbReference type="Pfam" id="PF20182"/>
    </source>
</evidence>
<protein>
    <recommendedName>
        <fullName evidence="3">DUF6545 domain-containing protein</fullName>
    </recommendedName>
</protein>
<evidence type="ECO:0000313" key="5">
    <source>
        <dbReference type="Proteomes" id="UP000249341"/>
    </source>
</evidence>
<dbReference type="Pfam" id="PF20182">
    <property type="entry name" value="DUF6545"/>
    <property type="match status" value="1"/>
</dbReference>
<feature type="region of interest" description="Disordered" evidence="1">
    <location>
        <begin position="362"/>
        <end position="389"/>
    </location>
</feature>
<dbReference type="InterPro" id="IPR046675">
    <property type="entry name" value="DUF6545"/>
</dbReference>
<evidence type="ECO:0000256" key="2">
    <source>
        <dbReference type="SAM" id="Phobius"/>
    </source>
</evidence>
<proteinExistence type="predicted"/>
<feature type="transmembrane region" description="Helical" evidence="2">
    <location>
        <begin position="152"/>
        <end position="175"/>
    </location>
</feature>
<reference evidence="4 5" key="1">
    <citation type="submission" date="2018-06" db="EMBL/GenBank/DDBJ databases">
        <title>Genomic Encyclopedia of Type Strains, Phase III (KMG-III): the genomes of soil and plant-associated and newly described type strains.</title>
        <authorList>
            <person name="Whitman W."/>
        </authorList>
    </citation>
    <scope>NUCLEOTIDE SEQUENCE [LARGE SCALE GENOMIC DNA]</scope>
    <source>
        <strain evidence="4 5">CGMCC 4.7090</strain>
    </source>
</reference>
<gene>
    <name evidence="4" type="ORF">B0I29_11861</name>
</gene>
<keyword evidence="2" id="KW-1133">Transmembrane helix</keyword>
<sequence>MIAAASVAALFWVAVLARLPSLLDPRRRVLCANLLACALAITVALPAVAAGRPAPVAAHLLAIVAAHLLLRFVSLITATGHGRFQSALTGGVLVLLTIEASGRVLSAAPRITENTAYWVTFEAYLAVVLLLGARACVIIGRAAPAGLLRRGLLTMAAGILLIFGYASTKAILVATAPWQSAAWEPWLVGLRSAGAVLYVAGGAVPAAARLGTVLRAYRMLLILRPLWSAMRDAFPEVVLMRPARAALEMTGEAGVRLRLYRRVIEIRDGLLALRPYLVLPDLVLPDADGCTDPAAAEARRIAGALRRRADGEPPAAAPGRWAHVGPEMADEIAWLSRVSQAFRHRSGCSDSQTCRIASVIASRPSGDTSAARSAISVTPASRSDRSNAS</sequence>
<dbReference type="InterPro" id="IPR050039">
    <property type="entry name" value="MAB_1171c-like"/>
</dbReference>
<keyword evidence="2" id="KW-0472">Membrane</keyword>
<dbReference type="Proteomes" id="UP000249341">
    <property type="component" value="Unassembled WGS sequence"/>
</dbReference>
<dbReference type="EMBL" id="QLMJ01000018">
    <property type="protein sequence ID" value="RAK29269.1"/>
    <property type="molecule type" value="Genomic_DNA"/>
</dbReference>
<dbReference type="AlphaFoldDB" id="A0A327Z2E0"/>